<dbReference type="GO" id="GO:0016787">
    <property type="term" value="F:hydrolase activity"/>
    <property type="evidence" value="ECO:0007669"/>
    <property type="project" value="UniProtKB-KW"/>
</dbReference>
<reference evidence="10" key="1">
    <citation type="journal article" date="2005" name="Gene">
        <title>Characterization of a ribonuclease gene and encoded protein from the reptile, Iguana iguana.</title>
        <authorList>
            <person name="Nitto T."/>
            <person name="Lin C."/>
            <person name="Dyer K.D."/>
            <person name="Wagner R.A."/>
            <person name="Rosenberg H.F."/>
        </authorList>
    </citation>
    <scope>NUCLEOTIDE SEQUENCE</scope>
</reference>
<dbReference type="GO" id="GO:0005576">
    <property type="term" value="C:extracellular region"/>
    <property type="evidence" value="ECO:0007669"/>
    <property type="project" value="UniProtKB-SubCell"/>
</dbReference>
<evidence type="ECO:0000259" key="9">
    <source>
        <dbReference type="SMART" id="SM00092"/>
    </source>
</evidence>
<evidence type="ECO:0000256" key="2">
    <source>
        <dbReference type="ARBA" id="ARBA00005600"/>
    </source>
</evidence>
<keyword evidence="3" id="KW-0964">Secreted</keyword>
<evidence type="ECO:0000256" key="6">
    <source>
        <dbReference type="ARBA" id="ARBA00022801"/>
    </source>
</evidence>
<evidence type="ECO:0000256" key="1">
    <source>
        <dbReference type="ARBA" id="ARBA00004613"/>
    </source>
</evidence>
<dbReference type="Pfam" id="PF00074">
    <property type="entry name" value="RnaseA"/>
    <property type="match status" value="1"/>
</dbReference>
<dbReference type="CDD" id="cd06265">
    <property type="entry name" value="RNase_A_canonical"/>
    <property type="match status" value="1"/>
</dbReference>
<dbReference type="EC" id="3.1.27.5" evidence="10"/>
<feature type="signal peptide" evidence="8">
    <location>
        <begin position="1"/>
        <end position="25"/>
    </location>
</feature>
<keyword evidence="5 8" id="KW-0255">Endonuclease</keyword>
<keyword evidence="4 8" id="KW-0540">Nuclease</keyword>
<dbReference type="GO" id="GO:0050830">
    <property type="term" value="P:defense response to Gram-positive bacterium"/>
    <property type="evidence" value="ECO:0007669"/>
    <property type="project" value="TreeGrafter"/>
</dbReference>
<keyword evidence="6 8" id="KW-0378">Hydrolase</keyword>
<comment type="similarity">
    <text evidence="2 8">Belongs to the pancreatic ribonuclease family.</text>
</comment>
<comment type="subcellular location">
    <subcellularLocation>
        <location evidence="1">Secreted</location>
    </subcellularLocation>
</comment>
<evidence type="ECO:0000313" key="10">
    <source>
        <dbReference type="EMBL" id="AAV41029.1"/>
    </source>
</evidence>
<organism evidence="10">
    <name type="scientific">Iguana iguana</name>
    <name type="common">Common iguana</name>
    <dbReference type="NCBI Taxonomy" id="8517"/>
    <lineage>
        <taxon>Eukaryota</taxon>
        <taxon>Metazoa</taxon>
        <taxon>Chordata</taxon>
        <taxon>Craniata</taxon>
        <taxon>Vertebrata</taxon>
        <taxon>Euteleostomi</taxon>
        <taxon>Lepidosauria</taxon>
        <taxon>Squamata</taxon>
        <taxon>Bifurcata</taxon>
        <taxon>Unidentata</taxon>
        <taxon>Episquamata</taxon>
        <taxon>Toxicofera</taxon>
        <taxon>Iguania</taxon>
        <taxon>Iguanidae</taxon>
        <taxon>Iguaninae</taxon>
        <taxon>Iguana</taxon>
    </lineage>
</organism>
<dbReference type="InterPro" id="IPR001427">
    <property type="entry name" value="RNaseA"/>
</dbReference>
<protein>
    <submittedName>
        <fullName evidence="10">Pancreatic ribonuclease</fullName>
        <ecNumber evidence="10">3.1.27.5</ecNumber>
    </submittedName>
</protein>
<dbReference type="SMART" id="SM00092">
    <property type="entry name" value="RNAse_Pc"/>
    <property type="match status" value="1"/>
</dbReference>
<sequence>MLTSKVSCWLVAILLGILLLETCKGQNWSSFQNKHIDYPETSASNPNAYCDLMMQRRNLNPTKCKTRNTFVHASPSEIQQVCGSGGTHYEDNLYDSNESFDLTDCKNVGGTAPSSCKYNGTPGTKRIRIACENNQPVHFELVLS</sequence>
<evidence type="ECO:0000256" key="3">
    <source>
        <dbReference type="ARBA" id="ARBA00022525"/>
    </source>
</evidence>
<dbReference type="GO" id="GO:0003676">
    <property type="term" value="F:nucleic acid binding"/>
    <property type="evidence" value="ECO:0007669"/>
    <property type="project" value="InterPro"/>
</dbReference>
<dbReference type="PROSITE" id="PS00127">
    <property type="entry name" value="RNASE_PANCREATIC"/>
    <property type="match status" value="1"/>
</dbReference>
<dbReference type="PRINTS" id="PR00794">
    <property type="entry name" value="RIBONUCLEASE"/>
</dbReference>
<evidence type="ECO:0000256" key="7">
    <source>
        <dbReference type="ARBA" id="ARBA00023157"/>
    </source>
</evidence>
<dbReference type="AlphaFoldDB" id="Q5U819"/>
<feature type="chain" id="PRO_5007751031" evidence="8">
    <location>
        <begin position="26"/>
        <end position="144"/>
    </location>
</feature>
<dbReference type="EMBL" id="AY780490">
    <property type="protein sequence ID" value="AAV41029.1"/>
    <property type="molecule type" value="Genomic_DNA"/>
</dbReference>
<dbReference type="GO" id="GO:0004519">
    <property type="term" value="F:endonuclease activity"/>
    <property type="evidence" value="ECO:0007669"/>
    <property type="project" value="UniProtKB-KW"/>
</dbReference>
<evidence type="ECO:0000256" key="5">
    <source>
        <dbReference type="ARBA" id="ARBA00022759"/>
    </source>
</evidence>
<evidence type="ECO:0000256" key="4">
    <source>
        <dbReference type="ARBA" id="ARBA00022722"/>
    </source>
</evidence>
<dbReference type="InterPro" id="IPR023411">
    <property type="entry name" value="RNaseA_AS"/>
</dbReference>
<dbReference type="PANTHER" id="PTHR11437:SF10">
    <property type="entry name" value="ANGIOGENIN-RELATED"/>
    <property type="match status" value="1"/>
</dbReference>
<keyword evidence="8" id="KW-0732">Signal</keyword>
<name>Q5U819_IGUIG</name>
<dbReference type="PANTHER" id="PTHR11437">
    <property type="entry name" value="RIBONUCLEASE"/>
    <property type="match status" value="1"/>
</dbReference>
<dbReference type="SUPFAM" id="SSF54076">
    <property type="entry name" value="RNase A-like"/>
    <property type="match status" value="1"/>
</dbReference>
<dbReference type="Gene3D" id="3.10.130.10">
    <property type="entry name" value="Ribonuclease A-like domain"/>
    <property type="match status" value="1"/>
</dbReference>
<dbReference type="InterPro" id="IPR036816">
    <property type="entry name" value="RNaseA-like_dom_sf"/>
</dbReference>
<keyword evidence="7" id="KW-1015">Disulfide bond</keyword>
<feature type="domain" description="Ribonuclease A-domain" evidence="9">
    <location>
        <begin position="24"/>
        <end position="143"/>
    </location>
</feature>
<dbReference type="InterPro" id="IPR023412">
    <property type="entry name" value="RNaseA_domain"/>
</dbReference>
<proteinExistence type="inferred from homology"/>
<evidence type="ECO:0000256" key="8">
    <source>
        <dbReference type="RuleBase" id="RU000651"/>
    </source>
</evidence>
<dbReference type="GO" id="GO:0004540">
    <property type="term" value="F:RNA nuclease activity"/>
    <property type="evidence" value="ECO:0007669"/>
    <property type="project" value="TreeGrafter"/>
</dbReference>
<accession>Q5U819</accession>